<evidence type="ECO:0000256" key="8">
    <source>
        <dbReference type="ARBA" id="ARBA00023170"/>
    </source>
</evidence>
<evidence type="ECO:0000313" key="12">
    <source>
        <dbReference type="Proteomes" id="UP001215598"/>
    </source>
</evidence>
<organism evidence="11 12">
    <name type="scientific">Mycena metata</name>
    <dbReference type="NCBI Taxonomy" id="1033252"/>
    <lineage>
        <taxon>Eukaryota</taxon>
        <taxon>Fungi</taxon>
        <taxon>Dikarya</taxon>
        <taxon>Basidiomycota</taxon>
        <taxon>Agaricomycotina</taxon>
        <taxon>Agaricomycetes</taxon>
        <taxon>Agaricomycetidae</taxon>
        <taxon>Agaricales</taxon>
        <taxon>Marasmiineae</taxon>
        <taxon>Mycenaceae</taxon>
        <taxon>Mycena</taxon>
    </lineage>
</organism>
<dbReference type="InterPro" id="IPR001499">
    <property type="entry name" value="GPCR_STE3"/>
</dbReference>
<evidence type="ECO:0000256" key="9">
    <source>
        <dbReference type="ARBA" id="ARBA00023224"/>
    </source>
</evidence>
<protein>
    <submittedName>
        <fullName evidence="11">STE3-like pheromone receptor</fullName>
    </submittedName>
</protein>
<keyword evidence="8 11" id="KW-0675">Receptor</keyword>
<feature type="transmembrane region" description="Helical" evidence="10">
    <location>
        <begin position="120"/>
        <end position="138"/>
    </location>
</feature>
<dbReference type="EMBL" id="JARKIB010000141">
    <property type="protein sequence ID" value="KAJ7732988.1"/>
    <property type="molecule type" value="Genomic_DNA"/>
</dbReference>
<evidence type="ECO:0000256" key="4">
    <source>
        <dbReference type="ARBA" id="ARBA00022692"/>
    </source>
</evidence>
<dbReference type="Pfam" id="PF02076">
    <property type="entry name" value="STE3"/>
    <property type="match status" value="1"/>
</dbReference>
<reference evidence="11" key="1">
    <citation type="submission" date="2023-03" db="EMBL/GenBank/DDBJ databases">
        <title>Massive genome expansion in bonnet fungi (Mycena s.s.) driven by repeated elements and novel gene families across ecological guilds.</title>
        <authorList>
            <consortium name="Lawrence Berkeley National Laboratory"/>
            <person name="Harder C.B."/>
            <person name="Miyauchi S."/>
            <person name="Viragh M."/>
            <person name="Kuo A."/>
            <person name="Thoen E."/>
            <person name="Andreopoulos B."/>
            <person name="Lu D."/>
            <person name="Skrede I."/>
            <person name="Drula E."/>
            <person name="Henrissat B."/>
            <person name="Morin E."/>
            <person name="Kohler A."/>
            <person name="Barry K."/>
            <person name="LaButti K."/>
            <person name="Morin E."/>
            <person name="Salamov A."/>
            <person name="Lipzen A."/>
            <person name="Mereny Z."/>
            <person name="Hegedus B."/>
            <person name="Baldrian P."/>
            <person name="Stursova M."/>
            <person name="Weitz H."/>
            <person name="Taylor A."/>
            <person name="Grigoriev I.V."/>
            <person name="Nagy L.G."/>
            <person name="Martin F."/>
            <person name="Kauserud H."/>
        </authorList>
    </citation>
    <scope>NUCLEOTIDE SEQUENCE</scope>
    <source>
        <strain evidence="11">CBHHK182m</strain>
    </source>
</reference>
<dbReference type="GO" id="GO:0004934">
    <property type="term" value="F:mating-type alpha-factor pheromone receptor activity"/>
    <property type="evidence" value="ECO:0007669"/>
    <property type="project" value="InterPro"/>
</dbReference>
<dbReference type="GO" id="GO:0000750">
    <property type="term" value="P:pheromone-dependent signal transduction involved in conjugation with cellular fusion"/>
    <property type="evidence" value="ECO:0007669"/>
    <property type="project" value="TreeGrafter"/>
</dbReference>
<evidence type="ECO:0000256" key="6">
    <source>
        <dbReference type="ARBA" id="ARBA00023040"/>
    </source>
</evidence>
<dbReference type="AlphaFoldDB" id="A0AAD7I1H5"/>
<dbReference type="Proteomes" id="UP001215598">
    <property type="component" value="Unassembled WGS sequence"/>
</dbReference>
<dbReference type="InterPro" id="IPR000481">
    <property type="entry name" value="GPCR_Pheromne_B_alpha_rcpt"/>
</dbReference>
<keyword evidence="7 10" id="KW-0472">Membrane</keyword>
<keyword evidence="9" id="KW-0807">Transducer</keyword>
<evidence type="ECO:0000256" key="2">
    <source>
        <dbReference type="ARBA" id="ARBA00011085"/>
    </source>
</evidence>
<evidence type="ECO:0000256" key="3">
    <source>
        <dbReference type="ARBA" id="ARBA00022507"/>
    </source>
</evidence>
<feature type="transmembrane region" description="Helical" evidence="10">
    <location>
        <begin position="180"/>
        <end position="198"/>
    </location>
</feature>
<keyword evidence="5 10" id="KW-1133">Transmembrane helix</keyword>
<sequence length="335" mass="37741">MYFYTGAPNWVFSAFSFLGFYRIFSPPPAVSLTIPITAWNVGTCLYMIWTGLACLVFFINSIVWNGKIVNWSPTWCDISTHFLNGYNLAVPGCCLCINRRLYQIASVCTVTKTRADKRKAIWIDLAIGLGLPLLQIPLPLNDFPEYVVQGHRYNIFEDVGCLGETFETPVTVVLFHLPPILVGCVSAVYCALSIRSFYYSRAEVKELFSGNNNLNLNRYVRLMCLASTDLILGVPLSSWVLSVSVKIVGLRPWISWENTHSHFSRVAYSPGILWRSDPFSAASLETTRWLTVGCAFIFFAYFGFADEAIKNYRWAFFTVANRMGYSVATTSDGVQ</sequence>
<dbReference type="PANTHER" id="PTHR28097:SF1">
    <property type="entry name" value="PHEROMONE A FACTOR RECEPTOR"/>
    <property type="match status" value="1"/>
</dbReference>
<feature type="transmembrane region" description="Helical" evidence="10">
    <location>
        <begin position="7"/>
        <end position="24"/>
    </location>
</feature>
<dbReference type="GO" id="GO:0005886">
    <property type="term" value="C:plasma membrane"/>
    <property type="evidence" value="ECO:0007669"/>
    <property type="project" value="TreeGrafter"/>
</dbReference>
<accession>A0AAD7I1H5</accession>
<keyword evidence="12" id="KW-1185">Reference proteome</keyword>
<dbReference type="PRINTS" id="PR00899">
    <property type="entry name" value="GPCRSTE3"/>
</dbReference>
<dbReference type="PRINTS" id="PR00901">
    <property type="entry name" value="PHEROMONEBAR"/>
</dbReference>
<evidence type="ECO:0000256" key="7">
    <source>
        <dbReference type="ARBA" id="ARBA00023136"/>
    </source>
</evidence>
<name>A0AAD7I1H5_9AGAR</name>
<keyword evidence="4 10" id="KW-0812">Transmembrane</keyword>
<feature type="transmembrane region" description="Helical" evidence="10">
    <location>
        <begin position="219"/>
        <end position="241"/>
    </location>
</feature>
<gene>
    <name evidence="11" type="ORF">B0H16DRAFT_1769690</name>
</gene>
<dbReference type="CDD" id="cd14966">
    <property type="entry name" value="7tmD_STE3"/>
    <property type="match status" value="1"/>
</dbReference>
<evidence type="ECO:0000313" key="11">
    <source>
        <dbReference type="EMBL" id="KAJ7732988.1"/>
    </source>
</evidence>
<comment type="subcellular location">
    <subcellularLocation>
        <location evidence="1">Membrane</location>
        <topology evidence="1">Multi-pass membrane protein</topology>
    </subcellularLocation>
</comment>
<proteinExistence type="inferred from homology"/>
<keyword evidence="3" id="KW-0589">Pheromone response</keyword>
<comment type="similarity">
    <text evidence="2">Belongs to the G-protein coupled receptor 4 family.</text>
</comment>
<evidence type="ECO:0000256" key="5">
    <source>
        <dbReference type="ARBA" id="ARBA00022989"/>
    </source>
</evidence>
<comment type="caution">
    <text evidence="11">The sequence shown here is derived from an EMBL/GenBank/DDBJ whole genome shotgun (WGS) entry which is preliminary data.</text>
</comment>
<evidence type="ECO:0000256" key="10">
    <source>
        <dbReference type="SAM" id="Phobius"/>
    </source>
</evidence>
<dbReference type="PANTHER" id="PTHR28097">
    <property type="entry name" value="PHEROMONE A FACTOR RECEPTOR"/>
    <property type="match status" value="1"/>
</dbReference>
<feature type="transmembrane region" description="Helical" evidence="10">
    <location>
        <begin position="36"/>
        <end position="59"/>
    </location>
</feature>
<keyword evidence="6" id="KW-0297">G-protein coupled receptor</keyword>
<evidence type="ECO:0000256" key="1">
    <source>
        <dbReference type="ARBA" id="ARBA00004141"/>
    </source>
</evidence>
<feature type="transmembrane region" description="Helical" evidence="10">
    <location>
        <begin position="286"/>
        <end position="304"/>
    </location>
</feature>